<dbReference type="AlphaFoldDB" id="A0A6M5Z0E5"/>
<dbReference type="EMBL" id="CP053452">
    <property type="protein sequence ID" value="QJW99264.1"/>
    <property type="molecule type" value="Genomic_DNA"/>
</dbReference>
<organism evidence="1 2">
    <name type="scientific">Frigoriglobus tundricola</name>
    <dbReference type="NCBI Taxonomy" id="2774151"/>
    <lineage>
        <taxon>Bacteria</taxon>
        <taxon>Pseudomonadati</taxon>
        <taxon>Planctomycetota</taxon>
        <taxon>Planctomycetia</taxon>
        <taxon>Gemmatales</taxon>
        <taxon>Gemmataceae</taxon>
        <taxon>Frigoriglobus</taxon>
    </lineage>
</organism>
<evidence type="ECO:0000313" key="1">
    <source>
        <dbReference type="EMBL" id="QJW99264.1"/>
    </source>
</evidence>
<evidence type="ECO:0008006" key="3">
    <source>
        <dbReference type="Google" id="ProtNLM"/>
    </source>
</evidence>
<dbReference type="Proteomes" id="UP000503447">
    <property type="component" value="Chromosome"/>
</dbReference>
<gene>
    <name evidence="1" type="ORF">FTUN_6866</name>
</gene>
<sequence length="151" mass="15771">MADTETDPRIVFVAENARIADAVIQLLGASGVPAELVDAGPPMSSALTGMTDEAATSFPIVVTDPTKVTAARELLATAETVSAVRAIREKREARTGTVTATCEDCGKPSVWPAAAMGTTEVCPHCAGYMDIPDPDDDWSNVDFGAADEEDK</sequence>
<dbReference type="KEGG" id="ftj:FTUN_6866"/>
<protein>
    <recommendedName>
        <fullName evidence="3">DUF2007 domain-containing protein</fullName>
    </recommendedName>
</protein>
<keyword evidence="2" id="KW-1185">Reference proteome</keyword>
<evidence type="ECO:0000313" key="2">
    <source>
        <dbReference type="Proteomes" id="UP000503447"/>
    </source>
</evidence>
<name>A0A6M5Z0E5_9BACT</name>
<proteinExistence type="predicted"/>
<accession>A0A6M5Z0E5</accession>
<dbReference type="RefSeq" id="WP_171474252.1">
    <property type="nucleotide sequence ID" value="NZ_CP053452.2"/>
</dbReference>
<reference evidence="2" key="1">
    <citation type="submission" date="2020-05" db="EMBL/GenBank/DDBJ databases">
        <title>Frigoriglobus tundricola gen. nov., sp. nov., a psychrotolerant cellulolytic planctomycete of the family Gemmataceae with two divergent copies of 16S rRNA gene.</title>
        <authorList>
            <person name="Kulichevskaya I.S."/>
            <person name="Ivanova A.A."/>
            <person name="Naumoff D.G."/>
            <person name="Beletsky A.V."/>
            <person name="Rijpstra W.I.C."/>
            <person name="Sinninghe Damste J.S."/>
            <person name="Mardanov A.V."/>
            <person name="Ravin N.V."/>
            <person name="Dedysh S.N."/>
        </authorList>
    </citation>
    <scope>NUCLEOTIDE SEQUENCE [LARGE SCALE GENOMIC DNA]</scope>
    <source>
        <strain evidence="2">PL17</strain>
    </source>
</reference>